<keyword evidence="1" id="KW-0472">Membrane</keyword>
<keyword evidence="1" id="KW-1133">Transmembrane helix</keyword>
<dbReference type="GO" id="GO:0042981">
    <property type="term" value="P:regulation of apoptotic process"/>
    <property type="evidence" value="ECO:0007669"/>
    <property type="project" value="InterPro"/>
</dbReference>
<dbReference type="SUPFAM" id="SSF47986">
    <property type="entry name" value="DEATH domain"/>
    <property type="match status" value="1"/>
</dbReference>
<sequence>MLRISARGFSTGKLEDIPVRLRIWNADPAWTEEDWSGGRHSEVCLRIQESQIDLDSDHLDQSDPTHPSDLGSEETGMLCLGMNVLKIIVPIVVVCCLLIAVWLWRRSRSRTSQRSEKLERMESALSPSAARLHLHPPPSYDQCSPLRFHEEEAKETAAAALKESRPISESAEEFPLLQATKCPSPCQSEQGKDEKSTVHIEGTTTASWSYRDAISRRWEELLQNMDVAKVEDHMISKNKLQLSEREELNVEMVRRRRRSALLHYVQSRDLKVFDAFCHGLVAAGQTHLAEMLRHPSLRLEYCDSEL</sequence>
<dbReference type="Proteomes" id="UP000677054">
    <property type="component" value="Unassembled WGS sequence"/>
</dbReference>
<gene>
    <name evidence="3" type="ORF">DSTB1V02_LOCUS9400</name>
</gene>
<evidence type="ECO:0000313" key="4">
    <source>
        <dbReference type="Proteomes" id="UP000677054"/>
    </source>
</evidence>
<dbReference type="EMBL" id="CAJPEV010002392">
    <property type="protein sequence ID" value="CAG0896744.1"/>
    <property type="molecule type" value="Genomic_DNA"/>
</dbReference>
<evidence type="ECO:0000313" key="3">
    <source>
        <dbReference type="EMBL" id="CAD7249611.1"/>
    </source>
</evidence>
<keyword evidence="4" id="KW-1185">Reference proteome</keyword>
<feature type="domain" description="CARD" evidence="2">
    <location>
        <begin position="206"/>
        <end position="295"/>
    </location>
</feature>
<dbReference type="AlphaFoldDB" id="A0A7R9A8Y1"/>
<reference evidence="3" key="1">
    <citation type="submission" date="2020-11" db="EMBL/GenBank/DDBJ databases">
        <authorList>
            <person name="Tran Van P."/>
        </authorList>
    </citation>
    <scope>NUCLEOTIDE SEQUENCE</scope>
</reference>
<keyword evidence="1" id="KW-0812">Transmembrane</keyword>
<name>A0A7R9A8Y1_9CRUS</name>
<dbReference type="Gene3D" id="1.10.533.10">
    <property type="entry name" value="Death Domain, Fas"/>
    <property type="match status" value="1"/>
</dbReference>
<proteinExistence type="predicted"/>
<protein>
    <recommendedName>
        <fullName evidence="2">CARD domain-containing protein</fullName>
    </recommendedName>
</protein>
<evidence type="ECO:0000256" key="1">
    <source>
        <dbReference type="SAM" id="Phobius"/>
    </source>
</evidence>
<organism evidence="3">
    <name type="scientific">Darwinula stevensoni</name>
    <dbReference type="NCBI Taxonomy" id="69355"/>
    <lineage>
        <taxon>Eukaryota</taxon>
        <taxon>Metazoa</taxon>
        <taxon>Ecdysozoa</taxon>
        <taxon>Arthropoda</taxon>
        <taxon>Crustacea</taxon>
        <taxon>Oligostraca</taxon>
        <taxon>Ostracoda</taxon>
        <taxon>Podocopa</taxon>
        <taxon>Podocopida</taxon>
        <taxon>Darwinulocopina</taxon>
        <taxon>Darwinuloidea</taxon>
        <taxon>Darwinulidae</taxon>
        <taxon>Darwinula</taxon>
    </lineage>
</organism>
<dbReference type="PROSITE" id="PS50209">
    <property type="entry name" value="CARD"/>
    <property type="match status" value="1"/>
</dbReference>
<dbReference type="InterPro" id="IPR001315">
    <property type="entry name" value="CARD"/>
</dbReference>
<feature type="transmembrane region" description="Helical" evidence="1">
    <location>
        <begin position="84"/>
        <end position="104"/>
    </location>
</feature>
<dbReference type="CDD" id="cd01671">
    <property type="entry name" value="CARD"/>
    <property type="match status" value="1"/>
</dbReference>
<accession>A0A7R9A8Y1</accession>
<dbReference type="InterPro" id="IPR011029">
    <property type="entry name" value="DEATH-like_dom_sf"/>
</dbReference>
<dbReference type="EMBL" id="LR901909">
    <property type="protein sequence ID" value="CAD7249611.1"/>
    <property type="molecule type" value="Genomic_DNA"/>
</dbReference>
<evidence type="ECO:0000259" key="2">
    <source>
        <dbReference type="PROSITE" id="PS50209"/>
    </source>
</evidence>
<dbReference type="Pfam" id="PF00619">
    <property type="entry name" value="CARD"/>
    <property type="match status" value="1"/>
</dbReference>